<dbReference type="InterPro" id="IPR007813">
    <property type="entry name" value="PilN"/>
</dbReference>
<dbReference type="Pfam" id="PF05137">
    <property type="entry name" value="PilN"/>
    <property type="match status" value="1"/>
</dbReference>
<feature type="transmembrane region" description="Helical" evidence="2">
    <location>
        <begin position="26"/>
        <end position="49"/>
    </location>
</feature>
<evidence type="ECO:0000256" key="1">
    <source>
        <dbReference type="SAM" id="MobiDB-lite"/>
    </source>
</evidence>
<proteinExistence type="predicted"/>
<dbReference type="AlphaFoldDB" id="A5D350"/>
<dbReference type="KEGG" id="pth:PTH_1142"/>
<evidence type="ECO:0000256" key="2">
    <source>
        <dbReference type="SAM" id="Phobius"/>
    </source>
</evidence>
<keyword evidence="2" id="KW-0472">Membrane</keyword>
<name>A5D350_PELTS</name>
<dbReference type="HOGENOM" id="CLU_096752_0_0_9"/>
<dbReference type="EMBL" id="AP009389">
    <property type="protein sequence ID" value="BAF59323.1"/>
    <property type="molecule type" value="Genomic_DNA"/>
</dbReference>
<keyword evidence="2" id="KW-1133">Transmembrane helix</keyword>
<dbReference type="PANTHER" id="PTHR40278">
    <property type="entry name" value="DNA UTILIZATION PROTEIN HOFN"/>
    <property type="match status" value="1"/>
</dbReference>
<protein>
    <submittedName>
        <fullName evidence="3">Hypothetical membrane protein</fullName>
    </submittedName>
</protein>
<evidence type="ECO:0000313" key="3">
    <source>
        <dbReference type="EMBL" id="BAF59323.1"/>
    </source>
</evidence>
<keyword evidence="2" id="KW-0812">Transmembrane</keyword>
<gene>
    <name evidence="3" type="ordered locus">PTH_1142</name>
</gene>
<dbReference type="PANTHER" id="PTHR40278:SF1">
    <property type="entry name" value="DNA UTILIZATION PROTEIN HOFN"/>
    <property type="match status" value="1"/>
</dbReference>
<evidence type="ECO:0000313" key="4">
    <source>
        <dbReference type="Proteomes" id="UP000006556"/>
    </source>
</evidence>
<dbReference type="Proteomes" id="UP000006556">
    <property type="component" value="Chromosome"/>
</dbReference>
<keyword evidence="4" id="KW-1185">Reference proteome</keyword>
<feature type="region of interest" description="Disordered" evidence="1">
    <location>
        <begin position="126"/>
        <end position="152"/>
    </location>
</feature>
<accession>A5D350</accession>
<organism evidence="3 4">
    <name type="scientific">Pelotomaculum thermopropionicum (strain DSM 13744 / JCM 10971 / SI)</name>
    <dbReference type="NCBI Taxonomy" id="370438"/>
    <lineage>
        <taxon>Bacteria</taxon>
        <taxon>Bacillati</taxon>
        <taxon>Bacillota</taxon>
        <taxon>Clostridia</taxon>
        <taxon>Eubacteriales</taxon>
        <taxon>Desulfotomaculaceae</taxon>
        <taxon>Pelotomaculum</taxon>
    </lineage>
</organism>
<dbReference type="STRING" id="370438.PTH_1142"/>
<sequence>MNYRLNMLPDDLAPDEKSVNSGNPGMAVALLALLAGLAVWYGIFIAGLFKMKNDLNVLNSKIDELSPVYTYVLKTKNELEASRKYLALLEQMAAASGSSSAVLAGINGALPADVWLKSLQIMKGGRETGTGEKSSVPAQNAAPGGQIAPPERPDTVIIEGYTRAAPAVGALAGNLGRIQCFTEVSVEEVSYSDEKKALSFKIRAKFR</sequence>
<reference evidence="4" key="1">
    <citation type="journal article" date="2008" name="Genome Res.">
        <title>The genome of Pelotomaculum thermopropionicum reveals niche-associated evolution in anaerobic microbiota.</title>
        <authorList>
            <person name="Kosaka T."/>
            <person name="Kato S."/>
            <person name="Shimoyama T."/>
            <person name="Ishii S."/>
            <person name="Abe T."/>
            <person name="Watanabe K."/>
        </authorList>
    </citation>
    <scope>NUCLEOTIDE SEQUENCE [LARGE SCALE GENOMIC DNA]</scope>
    <source>
        <strain evidence="4">DSM 13744 / JCM 10971 / SI</strain>
    </source>
</reference>
<dbReference type="InterPro" id="IPR052534">
    <property type="entry name" value="Extracell_DNA_Util/SecSys_Comp"/>
</dbReference>